<dbReference type="EMBL" id="CP088280">
    <property type="protein sequence ID" value="UGX97163.1"/>
    <property type="molecule type" value="Genomic_DNA"/>
</dbReference>
<keyword evidence="3" id="KW-0067">ATP-binding</keyword>
<accession>A0A7Z0TRZ3</accession>
<reference evidence="3 4" key="1">
    <citation type="journal article" date="2017" name="Syst. Appl. Microbiol.">
        <title>Soybeans inoculated with root zone soils of Canadian native legumes harbour diverse and novel Bradyrhizobium spp. that possess agricultural potential.</title>
        <authorList>
            <person name="Bromfield E.S.P."/>
            <person name="Cloutier S."/>
            <person name="Tambong J.T."/>
            <person name="Tran Thi T.V."/>
        </authorList>
    </citation>
    <scope>NUCLEOTIDE SEQUENCE [LARGE SCALE GENOMIC DNA]</scope>
    <source>
        <strain evidence="3 4">323S2</strain>
    </source>
</reference>
<feature type="region of interest" description="Disordered" evidence="1">
    <location>
        <begin position="157"/>
        <end position="177"/>
    </location>
</feature>
<dbReference type="GO" id="GO:0004386">
    <property type="term" value="F:helicase activity"/>
    <property type="evidence" value="ECO:0007669"/>
    <property type="project" value="UniProtKB-KW"/>
</dbReference>
<dbReference type="Gene3D" id="3.40.50.300">
    <property type="entry name" value="P-loop containing nucleotide triphosphate hydrolases"/>
    <property type="match status" value="1"/>
</dbReference>
<dbReference type="AlphaFoldDB" id="A0A7Z0TRZ3"/>
<gene>
    <name evidence="3" type="ORF">G6321_00019345</name>
    <name evidence="2" type="ORF">G6321_48855</name>
</gene>
<dbReference type="InterPro" id="IPR027417">
    <property type="entry name" value="P-loop_NTPase"/>
</dbReference>
<protein>
    <submittedName>
        <fullName evidence="3">Helicase RepA family protein</fullName>
    </submittedName>
</protein>
<evidence type="ECO:0000313" key="2">
    <source>
        <dbReference type="EMBL" id="NYY96048.1"/>
    </source>
</evidence>
<keyword evidence="3" id="KW-0378">Hydrolase</keyword>
<proteinExistence type="predicted"/>
<reference evidence="2" key="2">
    <citation type="submission" date="2020-06" db="EMBL/GenBank/DDBJ databases">
        <title>Whole Genome Sequence of Bradyrhizobium sp. Strain 323S2.</title>
        <authorList>
            <person name="Bromfield E.S.P."/>
        </authorList>
    </citation>
    <scope>NUCLEOTIDE SEQUENCE [LARGE SCALE GENOMIC DNA]</scope>
    <source>
        <strain evidence="2">323S2</strain>
    </source>
</reference>
<evidence type="ECO:0000313" key="4">
    <source>
        <dbReference type="Proteomes" id="UP000564836"/>
    </source>
</evidence>
<name>A0A7Z0TRZ3_9BRAD</name>
<dbReference type="Proteomes" id="UP000564836">
    <property type="component" value="Chromosome"/>
</dbReference>
<keyword evidence="3" id="KW-0547">Nucleotide-binding</keyword>
<reference evidence="3 4" key="3">
    <citation type="journal article" date="2022" name="Int. J. Syst. Evol. Microbiol.">
        <title>Strains of Bradyrhizobium barranii sp. nov. associated with legumes native to Canada are symbionts of soybeans and belong to different subspecies (subsp. barranii subsp. nov. and subsp. apii subsp. nov.) and symbiovars (sv. glycinearum and sv. septentrionale).</title>
        <authorList>
            <person name="Bromfield E.S.P."/>
            <person name="Cloutier S."/>
            <person name="Wasai-Hara S."/>
            <person name="Minamisawa K."/>
        </authorList>
    </citation>
    <scope>NUCLEOTIDE SEQUENCE [LARGE SCALE GENOMIC DNA]</scope>
    <source>
        <strain evidence="3 4">323S2</strain>
    </source>
</reference>
<evidence type="ECO:0000256" key="1">
    <source>
        <dbReference type="SAM" id="MobiDB-lite"/>
    </source>
</evidence>
<dbReference type="EMBL" id="JACBFH010000001">
    <property type="protein sequence ID" value="NYY96048.1"/>
    <property type="molecule type" value="Genomic_DNA"/>
</dbReference>
<dbReference type="RefSeq" id="WP_166342321.1">
    <property type="nucleotide sequence ID" value="NZ_CP088280.1"/>
</dbReference>
<evidence type="ECO:0000313" key="3">
    <source>
        <dbReference type="EMBL" id="UGX97163.1"/>
    </source>
</evidence>
<sequence>MSSHEVSENDNSAMDTIVKAWGRVAQLANCAIELVQHARKSSAGETEITVESSRGGKALMDGCRSVRVLSGCPGVSVRDLAECSPMPSNVSFRPTRSFQPAGASRYLDSVPVAHPEMPKSKFTEADVRRAVKGVFDGGGRVSSVEIWPDGRISVTVKEDKHRSMDPEDDPEVSRRLL</sequence>
<keyword evidence="3" id="KW-0347">Helicase</keyword>
<organism evidence="2">
    <name type="scientific">Bradyrhizobium barranii subsp. barranii</name>
    <dbReference type="NCBI Taxonomy" id="2823807"/>
    <lineage>
        <taxon>Bacteria</taxon>
        <taxon>Pseudomonadati</taxon>
        <taxon>Pseudomonadota</taxon>
        <taxon>Alphaproteobacteria</taxon>
        <taxon>Hyphomicrobiales</taxon>
        <taxon>Nitrobacteraceae</taxon>
        <taxon>Bradyrhizobium</taxon>
        <taxon>Bradyrhizobium barranii</taxon>
    </lineage>
</organism>